<feature type="domain" description="N,N-dimethylformamidase alpha subunit" evidence="7">
    <location>
        <begin position="399"/>
        <end position="502"/>
    </location>
</feature>
<feature type="transmembrane region" description="Helical" evidence="6">
    <location>
        <begin position="135"/>
        <end position="155"/>
    </location>
</feature>
<keyword evidence="5 6" id="KW-0472">Membrane</keyword>
<dbReference type="GO" id="GO:0015658">
    <property type="term" value="F:branched-chain amino acid transmembrane transporter activity"/>
    <property type="evidence" value="ECO:0007669"/>
    <property type="project" value="InterPro"/>
</dbReference>
<gene>
    <name evidence="8" type="ORF">H663_004910</name>
</gene>
<feature type="transmembrane region" description="Helical" evidence="6">
    <location>
        <begin position="162"/>
        <end position="180"/>
    </location>
</feature>
<dbReference type="InterPro" id="IPR001851">
    <property type="entry name" value="ABC_transp_permease"/>
</dbReference>
<feature type="transmembrane region" description="Helical" evidence="6">
    <location>
        <begin position="296"/>
        <end position="325"/>
    </location>
</feature>
<feature type="transmembrane region" description="Helical" evidence="6">
    <location>
        <begin position="265"/>
        <end position="284"/>
    </location>
</feature>
<evidence type="ECO:0000256" key="5">
    <source>
        <dbReference type="ARBA" id="ARBA00023136"/>
    </source>
</evidence>
<evidence type="ECO:0000256" key="1">
    <source>
        <dbReference type="ARBA" id="ARBA00004651"/>
    </source>
</evidence>
<organism evidence="8 9">
    <name type="scientific">Limnohabitans planktonicus II-D5</name>
    <dbReference type="NCBI Taxonomy" id="1293045"/>
    <lineage>
        <taxon>Bacteria</taxon>
        <taxon>Pseudomonadati</taxon>
        <taxon>Pseudomonadota</taxon>
        <taxon>Betaproteobacteria</taxon>
        <taxon>Burkholderiales</taxon>
        <taxon>Comamonadaceae</taxon>
        <taxon>Limnohabitans</taxon>
    </lineage>
</organism>
<keyword evidence="4 6" id="KW-1133">Transmembrane helix</keyword>
<proteinExistence type="predicted"/>
<feature type="transmembrane region" description="Helical" evidence="6">
    <location>
        <begin position="337"/>
        <end position="358"/>
    </location>
</feature>
<evidence type="ECO:0000256" key="6">
    <source>
        <dbReference type="SAM" id="Phobius"/>
    </source>
</evidence>
<accession>A0A2T7UGI3</accession>
<dbReference type="InterPro" id="IPR058713">
    <property type="entry name" value="DMF_alpha_dom"/>
</dbReference>
<feature type="transmembrane region" description="Helical" evidence="6">
    <location>
        <begin position="82"/>
        <end position="102"/>
    </location>
</feature>
<feature type="transmembrane region" description="Helical" evidence="6">
    <location>
        <begin position="212"/>
        <end position="231"/>
    </location>
</feature>
<dbReference type="GO" id="GO:0005886">
    <property type="term" value="C:plasma membrane"/>
    <property type="evidence" value="ECO:0007669"/>
    <property type="project" value="UniProtKB-SubCell"/>
</dbReference>
<keyword evidence="9" id="KW-1185">Reference proteome</keyword>
<sequence length="504" mass="55187">MYLVGRRRWWPVLGGHGAKVWSRLRYPFTRRTVLQLEGVYNPKTLAREKKFVHKEPIWWALGLLALAIIPPLAGIGLDSNSLLSAAAIFLLYAAINIVWTLIIGTAGIFSLATLAVVGSAAYAGAWLSITFGLPWWGMIGVGGVVGLLAGVVIAIPATRLEGFYYALLTLGLVELCRVSVVQSKALGSATGGLYGADSYVPDSFSEMGELMLNYYACFAVMLLALLLYRVVNGQRLGRLLRAAPEKQEAFAQAIGIDFLRARIEVFLISSTALGLIGGFYASHFKGASPSLFGMDNLLLLLAMIVIGGLGTAQGAVVGTLLVVGIDKLFVDLGPMRLALIGLLMLSTVLFTRNGLFGMKAQFEAWRDRIRSQARASRSEHGGEVMPEEAVDILDKNDIAHRRFDKRTRDALKPLVTPEVLEEHRLCPRGQHSDALMRLLNYFRVAGLEDKYALLAEVPFQRYKIIAISGVRGVPPRMVDDKTYGSVDEAYHAVFLKRCQDLLES</sequence>
<feature type="transmembrane region" description="Helical" evidence="6">
    <location>
        <begin position="57"/>
        <end position="76"/>
    </location>
</feature>
<dbReference type="InterPro" id="IPR043428">
    <property type="entry name" value="LivM-like"/>
</dbReference>
<dbReference type="EMBL" id="LFYT02000004">
    <property type="protein sequence ID" value="PVE43810.1"/>
    <property type="molecule type" value="Genomic_DNA"/>
</dbReference>
<name>A0A2T7UGI3_9BURK</name>
<comment type="subcellular location">
    <subcellularLocation>
        <location evidence="1">Cell membrane</location>
        <topology evidence="1">Multi-pass membrane protein</topology>
    </subcellularLocation>
</comment>
<dbReference type="PANTHER" id="PTHR30482:SF10">
    <property type="entry name" value="HIGH-AFFINITY BRANCHED-CHAIN AMINO ACID TRANSPORT PROTEIN BRAE"/>
    <property type="match status" value="1"/>
</dbReference>
<keyword evidence="3 6" id="KW-0812">Transmembrane</keyword>
<dbReference type="Pfam" id="PF02653">
    <property type="entry name" value="BPD_transp_2"/>
    <property type="match status" value="1"/>
</dbReference>
<dbReference type="PANTHER" id="PTHR30482">
    <property type="entry name" value="HIGH-AFFINITY BRANCHED-CHAIN AMINO ACID TRANSPORT SYSTEM PERMEASE"/>
    <property type="match status" value="1"/>
</dbReference>
<dbReference type="STRING" id="1293045.H663_02835"/>
<evidence type="ECO:0000313" key="9">
    <source>
        <dbReference type="Proteomes" id="UP000037507"/>
    </source>
</evidence>
<evidence type="ECO:0000256" key="2">
    <source>
        <dbReference type="ARBA" id="ARBA00022475"/>
    </source>
</evidence>
<dbReference type="AlphaFoldDB" id="A0A2T7UGI3"/>
<evidence type="ECO:0000259" key="7">
    <source>
        <dbReference type="Pfam" id="PF26354"/>
    </source>
</evidence>
<protein>
    <submittedName>
        <fullName evidence="8">Branched-chain amino acid ABC transporter permease</fullName>
    </submittedName>
</protein>
<evidence type="ECO:0000313" key="8">
    <source>
        <dbReference type="EMBL" id="PVE43810.1"/>
    </source>
</evidence>
<dbReference type="OrthoDB" id="9034298at2"/>
<comment type="caution">
    <text evidence="8">The sequence shown here is derived from an EMBL/GenBank/DDBJ whole genome shotgun (WGS) entry which is preliminary data.</text>
</comment>
<dbReference type="CDD" id="cd06581">
    <property type="entry name" value="TM_PBP1_LivM_like"/>
    <property type="match status" value="1"/>
</dbReference>
<reference evidence="8" key="1">
    <citation type="submission" date="2017-04" db="EMBL/GenBank/DDBJ databases">
        <title>Unexpected and diverse lifestyles within the genus Limnohabitans.</title>
        <authorList>
            <person name="Kasalicky V."/>
            <person name="Mehrshad M."/>
            <person name="Andrei S.-A."/>
            <person name="Salcher M."/>
            <person name="Kratochvilova H."/>
            <person name="Simek K."/>
            <person name="Ghai R."/>
        </authorList>
    </citation>
    <scope>NUCLEOTIDE SEQUENCE [LARGE SCALE GENOMIC DNA]</scope>
    <source>
        <strain evidence="8">II-D5</strain>
    </source>
</reference>
<dbReference type="Proteomes" id="UP000037507">
    <property type="component" value="Unassembled WGS sequence"/>
</dbReference>
<feature type="transmembrane region" description="Helical" evidence="6">
    <location>
        <begin position="109"/>
        <end position="129"/>
    </location>
</feature>
<evidence type="ECO:0000256" key="4">
    <source>
        <dbReference type="ARBA" id="ARBA00022989"/>
    </source>
</evidence>
<keyword evidence="2" id="KW-1003">Cell membrane</keyword>
<evidence type="ECO:0000256" key="3">
    <source>
        <dbReference type="ARBA" id="ARBA00022692"/>
    </source>
</evidence>
<dbReference type="Pfam" id="PF26354">
    <property type="entry name" value="DMF_alpha"/>
    <property type="match status" value="1"/>
</dbReference>